<dbReference type="InterPro" id="IPR001182">
    <property type="entry name" value="FtsW/RodA"/>
</dbReference>
<dbReference type="GO" id="GO:0009252">
    <property type="term" value="P:peptidoglycan biosynthetic process"/>
    <property type="evidence" value="ECO:0007669"/>
    <property type="project" value="UniProtKB-UniRule"/>
</dbReference>
<keyword evidence="13" id="KW-1185">Reference proteome</keyword>
<keyword evidence="5 11" id="KW-0812">Transmembrane</keyword>
<comment type="function">
    <text evidence="11">Peptidoglycan polymerase that is essential for cell wall elongation.</text>
</comment>
<dbReference type="Proteomes" id="UP000297597">
    <property type="component" value="Unassembled WGS sequence"/>
</dbReference>
<comment type="caution">
    <text evidence="12">The sequence shown here is derived from an EMBL/GenBank/DDBJ whole genome shotgun (WGS) entry which is preliminary data.</text>
</comment>
<feature type="transmembrane region" description="Helical" evidence="11">
    <location>
        <begin position="12"/>
        <end position="32"/>
    </location>
</feature>
<evidence type="ECO:0000256" key="1">
    <source>
        <dbReference type="ARBA" id="ARBA00004141"/>
    </source>
</evidence>
<evidence type="ECO:0000256" key="9">
    <source>
        <dbReference type="ARBA" id="ARBA00023136"/>
    </source>
</evidence>
<protein>
    <recommendedName>
        <fullName evidence="11">Peptidoglycan glycosyltransferase RodA</fullName>
        <shortName evidence="11">PGT</shortName>
        <ecNumber evidence="11">2.4.99.28</ecNumber>
    </recommendedName>
    <alternativeName>
        <fullName evidence="11">Cell elongation protein RodA</fullName>
    </alternativeName>
    <alternativeName>
        <fullName evidence="11">Cell wall polymerase</fullName>
    </alternativeName>
    <alternativeName>
        <fullName evidence="11">Peptidoglycan polymerase</fullName>
        <shortName evidence="11">PG polymerase</shortName>
    </alternativeName>
</protein>
<organism evidence="12 13">
    <name type="scientific">Pelotomaculum propionicicum</name>
    <dbReference type="NCBI Taxonomy" id="258475"/>
    <lineage>
        <taxon>Bacteria</taxon>
        <taxon>Bacillati</taxon>
        <taxon>Bacillota</taxon>
        <taxon>Clostridia</taxon>
        <taxon>Eubacteriales</taxon>
        <taxon>Desulfotomaculaceae</taxon>
        <taxon>Pelotomaculum</taxon>
    </lineage>
</organism>
<evidence type="ECO:0000256" key="2">
    <source>
        <dbReference type="ARBA" id="ARBA00022475"/>
    </source>
</evidence>
<feature type="transmembrane region" description="Helical" evidence="11">
    <location>
        <begin position="108"/>
        <end position="126"/>
    </location>
</feature>
<name>A0A4Y7RUV8_9FIRM</name>
<feature type="transmembrane region" description="Helical" evidence="11">
    <location>
        <begin position="75"/>
        <end position="96"/>
    </location>
</feature>
<evidence type="ECO:0000256" key="6">
    <source>
        <dbReference type="ARBA" id="ARBA00022960"/>
    </source>
</evidence>
<dbReference type="HAMAP" id="MF_02079">
    <property type="entry name" value="PGT_RodA"/>
    <property type="match status" value="1"/>
</dbReference>
<sequence length="381" mass="42532">MFKQSRLFKKLDHTLLAAAALIIIFSLVIIYSATKGDPDLSGDFSKQIINISVGLMAMIFMLYINYEDLVKRMKVLYVVNLLMLGAVLFAGDAAMGAQRWIELGPFRFQPSEFSKLIIIVCFAAYLSSRKGKLYRFRDLIPSFAFIGLPLLFILKQPDLGTSLVFMAIMFGMLFAAGARPLLLVALIVGGLLVASVWIWAHFWFEANSSFNLWIPLQDYQLKRLTIFINPWKDWLGDGYHVIQSQIAIGQGGLFGRGLFQGSQTHGEFLPIRDTDFIFSVVGEETGFIGAVVLLFIYFILIYRCIYVAINAKDCFGFLLSAGIISMITFHVLVNVGMTTGIMPVTGIPLPMFSYGGSSMITNLAALGLLLNINIRRQNIMF</sequence>
<comment type="subcellular location">
    <subcellularLocation>
        <location evidence="11">Cell membrane</location>
        <topology evidence="11">Multi-pass membrane protein</topology>
    </subcellularLocation>
    <subcellularLocation>
        <location evidence="1">Membrane</location>
        <topology evidence="1">Multi-pass membrane protein</topology>
    </subcellularLocation>
</comment>
<keyword evidence="7 11" id="KW-0573">Peptidoglycan synthesis</keyword>
<feature type="transmembrane region" description="Helical" evidence="11">
    <location>
        <begin position="183"/>
        <end position="204"/>
    </location>
</feature>
<feature type="transmembrane region" description="Helical" evidence="11">
    <location>
        <begin position="285"/>
        <end position="302"/>
    </location>
</feature>
<dbReference type="Pfam" id="PF01098">
    <property type="entry name" value="FTSW_RODA_SPOVE"/>
    <property type="match status" value="1"/>
</dbReference>
<dbReference type="GO" id="GO:0015648">
    <property type="term" value="F:lipid-linked peptidoglycan transporter activity"/>
    <property type="evidence" value="ECO:0007669"/>
    <property type="project" value="TreeGrafter"/>
</dbReference>
<evidence type="ECO:0000256" key="3">
    <source>
        <dbReference type="ARBA" id="ARBA00022676"/>
    </source>
</evidence>
<dbReference type="EMBL" id="QFFZ01000005">
    <property type="protein sequence ID" value="TEB12755.1"/>
    <property type="molecule type" value="Genomic_DNA"/>
</dbReference>
<comment type="similarity">
    <text evidence="11">Belongs to the SEDS family. MrdB/RodA subfamily.</text>
</comment>
<dbReference type="GO" id="GO:0032153">
    <property type="term" value="C:cell division site"/>
    <property type="evidence" value="ECO:0007669"/>
    <property type="project" value="TreeGrafter"/>
</dbReference>
<keyword evidence="6 11" id="KW-0133">Cell shape</keyword>
<dbReference type="InterPro" id="IPR018365">
    <property type="entry name" value="Cell_cycle_FtsW-rel_CS"/>
</dbReference>
<gene>
    <name evidence="12" type="primary">mrdB</name>
    <name evidence="11" type="synonym">rodA</name>
    <name evidence="12" type="ORF">Pmgp_00730</name>
</gene>
<keyword evidence="9 11" id="KW-0472">Membrane</keyword>
<evidence type="ECO:0000256" key="5">
    <source>
        <dbReference type="ARBA" id="ARBA00022692"/>
    </source>
</evidence>
<dbReference type="EC" id="2.4.99.28" evidence="11"/>
<feature type="transmembrane region" description="Helical" evidence="11">
    <location>
        <begin position="160"/>
        <end position="176"/>
    </location>
</feature>
<feature type="transmembrane region" description="Helical" evidence="11">
    <location>
        <begin position="138"/>
        <end position="154"/>
    </location>
</feature>
<proteinExistence type="inferred from homology"/>
<dbReference type="NCBIfam" id="TIGR02210">
    <property type="entry name" value="rodA_shape"/>
    <property type="match status" value="1"/>
</dbReference>
<dbReference type="UniPathway" id="UPA00219"/>
<dbReference type="PANTHER" id="PTHR30474:SF1">
    <property type="entry name" value="PEPTIDOGLYCAN GLYCOSYLTRANSFERASE MRDB"/>
    <property type="match status" value="1"/>
</dbReference>
<keyword evidence="10 11" id="KW-0961">Cell wall biogenesis/degradation</keyword>
<dbReference type="InterPro" id="IPR011923">
    <property type="entry name" value="RodA/MrdB"/>
</dbReference>
<dbReference type="RefSeq" id="WP_134212610.1">
    <property type="nucleotide sequence ID" value="NZ_QFFZ01000005.1"/>
</dbReference>
<dbReference type="PROSITE" id="PS00428">
    <property type="entry name" value="FTSW_RODA_SPOVE"/>
    <property type="match status" value="1"/>
</dbReference>
<evidence type="ECO:0000313" key="12">
    <source>
        <dbReference type="EMBL" id="TEB12755.1"/>
    </source>
</evidence>
<evidence type="ECO:0000256" key="4">
    <source>
        <dbReference type="ARBA" id="ARBA00022679"/>
    </source>
</evidence>
<keyword evidence="8 11" id="KW-1133">Transmembrane helix</keyword>
<evidence type="ECO:0000313" key="13">
    <source>
        <dbReference type="Proteomes" id="UP000297597"/>
    </source>
</evidence>
<evidence type="ECO:0000256" key="10">
    <source>
        <dbReference type="ARBA" id="ARBA00023316"/>
    </source>
</evidence>
<dbReference type="PANTHER" id="PTHR30474">
    <property type="entry name" value="CELL CYCLE PROTEIN"/>
    <property type="match status" value="1"/>
</dbReference>
<feature type="transmembrane region" description="Helical" evidence="11">
    <location>
        <begin position="44"/>
        <end position="63"/>
    </location>
</feature>
<comment type="pathway">
    <text evidence="11">Cell wall biogenesis; peptidoglycan biosynthesis.</text>
</comment>
<feature type="transmembrane region" description="Helical" evidence="11">
    <location>
        <begin position="352"/>
        <end position="372"/>
    </location>
</feature>
<dbReference type="GO" id="GO:0071555">
    <property type="term" value="P:cell wall organization"/>
    <property type="evidence" value="ECO:0007669"/>
    <property type="project" value="UniProtKB-KW"/>
</dbReference>
<dbReference type="OrthoDB" id="9812661at2"/>
<accession>A0A4Y7RUV8</accession>
<keyword evidence="4 11" id="KW-0808">Transferase</keyword>
<reference evidence="12 13" key="1">
    <citation type="journal article" date="2018" name="Environ. Microbiol.">
        <title>Novel energy conservation strategies and behaviour of Pelotomaculum schinkii driving syntrophic propionate catabolism.</title>
        <authorList>
            <person name="Hidalgo-Ahumada C.A.P."/>
            <person name="Nobu M.K."/>
            <person name="Narihiro T."/>
            <person name="Tamaki H."/>
            <person name="Liu W.T."/>
            <person name="Kamagata Y."/>
            <person name="Stams A.J.M."/>
            <person name="Imachi H."/>
            <person name="Sousa D.Z."/>
        </authorList>
    </citation>
    <scope>NUCLEOTIDE SEQUENCE [LARGE SCALE GENOMIC DNA]</scope>
    <source>
        <strain evidence="12 13">MGP</strain>
    </source>
</reference>
<dbReference type="GO" id="GO:0005886">
    <property type="term" value="C:plasma membrane"/>
    <property type="evidence" value="ECO:0007669"/>
    <property type="project" value="UniProtKB-SubCell"/>
</dbReference>
<evidence type="ECO:0000256" key="8">
    <source>
        <dbReference type="ARBA" id="ARBA00022989"/>
    </source>
</evidence>
<comment type="catalytic activity">
    <reaction evidence="11">
        <text>[GlcNAc-(1-&gt;4)-Mur2Ac(oyl-L-Ala-gamma-D-Glu-L-Lys-D-Ala-D-Ala)](n)-di-trans,octa-cis-undecaprenyl diphosphate + beta-D-GlcNAc-(1-&gt;4)-Mur2Ac(oyl-L-Ala-gamma-D-Glu-L-Lys-D-Ala-D-Ala)-di-trans,octa-cis-undecaprenyl diphosphate = [GlcNAc-(1-&gt;4)-Mur2Ac(oyl-L-Ala-gamma-D-Glu-L-Lys-D-Ala-D-Ala)](n+1)-di-trans,octa-cis-undecaprenyl diphosphate + di-trans,octa-cis-undecaprenyl diphosphate + H(+)</text>
        <dbReference type="Rhea" id="RHEA:23708"/>
        <dbReference type="Rhea" id="RHEA-COMP:9602"/>
        <dbReference type="Rhea" id="RHEA-COMP:9603"/>
        <dbReference type="ChEBI" id="CHEBI:15378"/>
        <dbReference type="ChEBI" id="CHEBI:58405"/>
        <dbReference type="ChEBI" id="CHEBI:60033"/>
        <dbReference type="ChEBI" id="CHEBI:78435"/>
        <dbReference type="EC" id="2.4.99.28"/>
    </reaction>
</comment>
<evidence type="ECO:0000256" key="7">
    <source>
        <dbReference type="ARBA" id="ARBA00022984"/>
    </source>
</evidence>
<keyword evidence="2 11" id="KW-1003">Cell membrane</keyword>
<dbReference type="GO" id="GO:0008955">
    <property type="term" value="F:peptidoglycan glycosyltransferase activity"/>
    <property type="evidence" value="ECO:0007669"/>
    <property type="project" value="UniProtKB-UniRule"/>
</dbReference>
<dbReference type="GO" id="GO:0008360">
    <property type="term" value="P:regulation of cell shape"/>
    <property type="evidence" value="ECO:0007669"/>
    <property type="project" value="UniProtKB-KW"/>
</dbReference>
<dbReference type="AlphaFoldDB" id="A0A4Y7RUV8"/>
<dbReference type="GO" id="GO:0051301">
    <property type="term" value="P:cell division"/>
    <property type="evidence" value="ECO:0007669"/>
    <property type="project" value="InterPro"/>
</dbReference>
<feature type="transmembrane region" description="Helical" evidence="11">
    <location>
        <begin position="314"/>
        <end position="332"/>
    </location>
</feature>
<keyword evidence="3 11" id="KW-0328">Glycosyltransferase</keyword>
<evidence type="ECO:0000256" key="11">
    <source>
        <dbReference type="HAMAP-Rule" id="MF_02079"/>
    </source>
</evidence>